<dbReference type="EMBL" id="BSDP01000001">
    <property type="protein sequence ID" value="GLI28149.1"/>
    <property type="molecule type" value="Genomic_DNA"/>
</dbReference>
<keyword evidence="4" id="KW-1185">Reference proteome</keyword>
<dbReference type="AlphaFoldDB" id="A0A9W6CZJ3"/>
<evidence type="ECO:0000256" key="2">
    <source>
        <dbReference type="SAM" id="SignalP"/>
    </source>
</evidence>
<sequence length="389" mass="40386">MRRRTGPALGSIAAVALLSLAACAARPAAEAPPVASSAPASPTPTEVAFEGPEPRLDLTCDEVLPIDELESFLSPPEQLSPVPVLSTFPPDHAASLQLGALECVWDGGLVQGFGQPEPERMSVVLSVLPEGGAAALEEAALSNGPLASPYGSSVHGPRCGGVGGYSGLGWCQLFGWVAGAWIDFRGTGIDVSSFATQDDMTEAFAVLADAVVVAVDAAGDPTARWVPTASTPQIESCDDLGTAEELGEVTGLGVVAFGPYWDGPRIGRYLYETEAAGALNCQLFFDSDLSFGEVSVLPGGEWAFLDARDDWLADGGSEIAVAGVEPGDAILRCNDGEECILDLHRQHDWIRVAFPPVPSPSPYTPELDYTGARASVVPLAEAILANVAD</sequence>
<dbReference type="RefSeq" id="WP_281885275.1">
    <property type="nucleotide sequence ID" value="NZ_BSDP01000001.1"/>
</dbReference>
<dbReference type="Proteomes" id="UP001144396">
    <property type="component" value="Unassembled WGS sequence"/>
</dbReference>
<proteinExistence type="predicted"/>
<feature type="signal peptide" evidence="2">
    <location>
        <begin position="1"/>
        <end position="24"/>
    </location>
</feature>
<feature type="compositionally biased region" description="Low complexity" evidence="1">
    <location>
        <begin position="31"/>
        <end position="40"/>
    </location>
</feature>
<organism evidence="3 4">
    <name type="scientific">Agromyces rhizosphaerae</name>
    <dbReference type="NCBI Taxonomy" id="88374"/>
    <lineage>
        <taxon>Bacteria</taxon>
        <taxon>Bacillati</taxon>
        <taxon>Actinomycetota</taxon>
        <taxon>Actinomycetes</taxon>
        <taxon>Micrococcales</taxon>
        <taxon>Microbacteriaceae</taxon>
        <taxon>Agromyces</taxon>
    </lineage>
</organism>
<reference evidence="3" key="1">
    <citation type="submission" date="2022-12" db="EMBL/GenBank/DDBJ databases">
        <title>Reference genome sequencing for broad-spectrum identification of bacterial and archaeal isolates by mass spectrometry.</title>
        <authorList>
            <person name="Sekiguchi Y."/>
            <person name="Tourlousse D.M."/>
        </authorList>
    </citation>
    <scope>NUCLEOTIDE SEQUENCE</scope>
    <source>
        <strain evidence="3">14</strain>
    </source>
</reference>
<comment type="caution">
    <text evidence="3">The sequence shown here is derived from an EMBL/GenBank/DDBJ whole genome shotgun (WGS) entry which is preliminary data.</text>
</comment>
<evidence type="ECO:0000256" key="1">
    <source>
        <dbReference type="SAM" id="MobiDB-lite"/>
    </source>
</evidence>
<evidence type="ECO:0000313" key="4">
    <source>
        <dbReference type="Proteomes" id="UP001144396"/>
    </source>
</evidence>
<feature type="chain" id="PRO_5040891120" description="SH3 domain-containing protein" evidence="2">
    <location>
        <begin position="25"/>
        <end position="389"/>
    </location>
</feature>
<evidence type="ECO:0008006" key="5">
    <source>
        <dbReference type="Google" id="ProtNLM"/>
    </source>
</evidence>
<dbReference type="PROSITE" id="PS51257">
    <property type="entry name" value="PROKAR_LIPOPROTEIN"/>
    <property type="match status" value="1"/>
</dbReference>
<name>A0A9W6CZJ3_9MICO</name>
<protein>
    <recommendedName>
        <fullName evidence="5">SH3 domain-containing protein</fullName>
    </recommendedName>
</protein>
<keyword evidence="2" id="KW-0732">Signal</keyword>
<accession>A0A9W6CZJ3</accession>
<evidence type="ECO:0000313" key="3">
    <source>
        <dbReference type="EMBL" id="GLI28149.1"/>
    </source>
</evidence>
<feature type="region of interest" description="Disordered" evidence="1">
    <location>
        <begin position="31"/>
        <end position="54"/>
    </location>
</feature>
<gene>
    <name evidence="3" type="ORF">ARHIZOSPH14_23910</name>
</gene>